<protein>
    <submittedName>
        <fullName evidence="1">Uncharacterized protein</fullName>
    </submittedName>
</protein>
<dbReference type="Proteomes" id="UP000306393">
    <property type="component" value="Unassembled WGS sequence"/>
</dbReference>
<dbReference type="EMBL" id="QGAC01000002">
    <property type="protein sequence ID" value="TKJ94537.1"/>
    <property type="molecule type" value="Genomic_DNA"/>
</dbReference>
<dbReference type="InterPro" id="IPR016776">
    <property type="entry name" value="ApeP-like_dehydratase"/>
</dbReference>
<dbReference type="SUPFAM" id="SSF54637">
    <property type="entry name" value="Thioesterase/thiol ester dehydrase-isomerase"/>
    <property type="match status" value="1"/>
</dbReference>
<evidence type="ECO:0000313" key="2">
    <source>
        <dbReference type="Proteomes" id="UP000306393"/>
    </source>
</evidence>
<dbReference type="InterPro" id="IPR029069">
    <property type="entry name" value="HotDog_dom_sf"/>
</dbReference>
<dbReference type="Pfam" id="PF22817">
    <property type="entry name" value="ApeP-like"/>
    <property type="match status" value="1"/>
</dbReference>
<evidence type="ECO:0000313" key="1">
    <source>
        <dbReference type="EMBL" id="TKJ94537.1"/>
    </source>
</evidence>
<organism evidence="1 2">
    <name type="scientific">Erwinia persicina</name>
    <dbReference type="NCBI Taxonomy" id="55211"/>
    <lineage>
        <taxon>Bacteria</taxon>
        <taxon>Pseudomonadati</taxon>
        <taxon>Pseudomonadota</taxon>
        <taxon>Gammaproteobacteria</taxon>
        <taxon>Enterobacterales</taxon>
        <taxon>Erwiniaceae</taxon>
        <taxon>Erwinia</taxon>
    </lineage>
</organism>
<comment type="caution">
    <text evidence="1">The sequence shown here is derived from an EMBL/GenBank/DDBJ whole genome shotgun (WGS) entry which is preliminary data.</text>
</comment>
<reference evidence="1 2" key="1">
    <citation type="journal article" date="2019" name="Sci. Rep.">
        <title>Differences in resource use lead to coexistence of seed-transmitted microbial populations.</title>
        <authorList>
            <person name="Torres-Cortes G."/>
            <person name="Garcia B.J."/>
            <person name="Compant S."/>
            <person name="Rezki S."/>
            <person name="Jones P."/>
            <person name="Preveaux A."/>
            <person name="Briand M."/>
            <person name="Roulet A."/>
            <person name="Bouchez O."/>
            <person name="Jacobson D."/>
            <person name="Barret M."/>
        </authorList>
    </citation>
    <scope>NUCLEOTIDE SEQUENCE [LARGE SCALE GENOMIC DNA]</scope>
    <source>
        <strain evidence="1 2">CFBP13511</strain>
    </source>
</reference>
<dbReference type="AlphaFoldDB" id="A0A4V5UAL2"/>
<gene>
    <name evidence="1" type="ORF">EpCFBP13511_03010</name>
</gene>
<accession>A0A4V5UAL2</accession>
<proteinExistence type="predicted"/>
<name>A0A4V5UAL2_9GAMM</name>
<dbReference type="STRING" id="1219360.GCA_001571305_02414"/>
<sequence length="130" mass="13941">MCCIDTLLDATSQKVIACVTLHPQHRLLNNNTTLDRSGFIELAAQAACGLKGIAGEEQTNVTALLGGVSHFQVFEDATVNQTLMIYVFISGEIAGISLLNFHIDCNECLLASGELKVFYQAEKPGGQVTP</sequence>